<dbReference type="InterPro" id="IPR018060">
    <property type="entry name" value="HTH_AraC"/>
</dbReference>
<evidence type="ECO:0000256" key="1">
    <source>
        <dbReference type="ARBA" id="ARBA00023015"/>
    </source>
</evidence>
<dbReference type="PROSITE" id="PS50110">
    <property type="entry name" value="RESPONSE_REGULATORY"/>
    <property type="match status" value="1"/>
</dbReference>
<feature type="domain" description="HTH araC/xylS-type" evidence="5">
    <location>
        <begin position="411"/>
        <end position="509"/>
    </location>
</feature>
<dbReference type="InterPro" id="IPR009057">
    <property type="entry name" value="Homeodomain-like_sf"/>
</dbReference>
<dbReference type="AlphaFoldDB" id="A0A0B5KNJ9"/>
<protein>
    <submittedName>
        <fullName evidence="7">Two component system transcriptional regulator AraC</fullName>
    </submittedName>
</protein>
<name>A0A0B5KNJ9_9BACL</name>
<feature type="modified residue" description="4-aspartylphosphate" evidence="4">
    <location>
        <position position="54"/>
    </location>
</feature>
<dbReference type="SMART" id="SM00342">
    <property type="entry name" value="HTH_ARAC"/>
    <property type="match status" value="1"/>
</dbReference>
<dbReference type="SUPFAM" id="SSF52172">
    <property type="entry name" value="CheY-like"/>
    <property type="match status" value="1"/>
</dbReference>
<reference evidence="7" key="1">
    <citation type="journal article" date="2015" name="Environ. Microbiol.">
        <title>Pressure adaptation is linked to thermal adaptation in salt-saturated marine habitats.</title>
        <authorList>
            <consortium name="The MAMBA Consortium"/>
            <person name="Alcaide M."/>
            <person name="Stogios P.J."/>
            <person name="Lafraya A."/>
            <person name="Tchigvintsev A."/>
            <person name="Flick R."/>
            <person name="Bargiela R."/>
            <person name="Chernikova T.N."/>
            <person name="Reva O.N."/>
            <person name="Hai T."/>
            <person name="Leggewie C.C."/>
            <person name="Katzke N."/>
            <person name="La Cono V."/>
            <person name="Matesanz R."/>
            <person name="Jebbar M."/>
            <person name="Jaeger K.E."/>
            <person name="Yakimov M.M."/>
            <person name="Yakunin A.F."/>
            <person name="Golyshin P.N."/>
            <person name="Golyshina O.V."/>
            <person name="Savchenko A."/>
            <person name="Ferrer M."/>
        </authorList>
    </citation>
    <scope>NUCLEOTIDE SEQUENCE</scope>
</reference>
<dbReference type="Pfam" id="PF00072">
    <property type="entry name" value="Response_reg"/>
    <property type="match status" value="1"/>
</dbReference>
<evidence type="ECO:0000313" key="7">
    <source>
        <dbReference type="EMBL" id="AJG38058.1"/>
    </source>
</evidence>
<sequence>MKVAIVDDEALERRALCKMISDHLPDIEVVAEGANGREAVEIAKRYRPDIMLIDIKMPGLDGLQAIEAIRQDGLDLEFIIVSAFDLFDYAKQAMRFGVKEYLLKPSRKEEVISALERVSQEVAAKRRHEESSRQLEEQIRRLQTLVESEWLSVLMTEDVSADEWERWKELLPFSIASGMFLVIQFPDAGVADEWKSWLDKQLSGKAPTRYWIGRMANRRLPVLFFRSPNDGEPAWKPVIQALALDLARQFSARYGAALYIGLGSPFSRLDQLRSSYYEALSAAHYYADRQKAQVGFLPAEATRAGGEAERDKQLFEALRLGDIEQARMICLTYIEELASSHSLPAAGRKAEETFVWLGRLLSELGIRYERLASFASCRSAAELKRAALDELDRIAADLEVWRQQQAHGKIGKAKEYIDRHYAEPLTLEEVAEQAGMSPYYFSKLFKEQFGITFIDYVTNVRIERAKEALAETDQSLKEICFSVGYNDPNYFSRVFKKQTGLSPSEYRKKVQAR</sequence>
<dbReference type="GO" id="GO:0043565">
    <property type="term" value="F:sequence-specific DNA binding"/>
    <property type="evidence" value="ECO:0007669"/>
    <property type="project" value="InterPro"/>
</dbReference>
<dbReference type="EMBL" id="KF831418">
    <property type="protein sequence ID" value="AJG38058.1"/>
    <property type="molecule type" value="Genomic_DNA"/>
</dbReference>
<feature type="domain" description="Response regulatory" evidence="6">
    <location>
        <begin position="2"/>
        <end position="119"/>
    </location>
</feature>
<evidence type="ECO:0000256" key="2">
    <source>
        <dbReference type="ARBA" id="ARBA00023125"/>
    </source>
</evidence>
<dbReference type="InterPro" id="IPR020449">
    <property type="entry name" value="Tscrpt_reg_AraC-type_HTH"/>
</dbReference>
<keyword evidence="1" id="KW-0805">Transcription regulation</keyword>
<dbReference type="Pfam" id="PF17853">
    <property type="entry name" value="GGDEF_2"/>
    <property type="match status" value="1"/>
</dbReference>
<dbReference type="SUPFAM" id="SSF46689">
    <property type="entry name" value="Homeodomain-like"/>
    <property type="match status" value="2"/>
</dbReference>
<evidence type="ECO:0000256" key="4">
    <source>
        <dbReference type="PROSITE-ProRule" id="PRU00169"/>
    </source>
</evidence>
<proteinExistence type="predicted"/>
<dbReference type="CDD" id="cd17536">
    <property type="entry name" value="REC_YesN-like"/>
    <property type="match status" value="1"/>
</dbReference>
<evidence type="ECO:0000259" key="5">
    <source>
        <dbReference type="PROSITE" id="PS01124"/>
    </source>
</evidence>
<dbReference type="GO" id="GO:0000160">
    <property type="term" value="P:phosphorelay signal transduction system"/>
    <property type="evidence" value="ECO:0007669"/>
    <property type="project" value="InterPro"/>
</dbReference>
<dbReference type="PANTHER" id="PTHR43280">
    <property type="entry name" value="ARAC-FAMILY TRANSCRIPTIONAL REGULATOR"/>
    <property type="match status" value="1"/>
</dbReference>
<dbReference type="SMART" id="SM00448">
    <property type="entry name" value="REC"/>
    <property type="match status" value="1"/>
</dbReference>
<keyword evidence="4" id="KW-0597">Phosphoprotein</keyword>
<dbReference type="InterPro" id="IPR018062">
    <property type="entry name" value="HTH_AraC-typ_CS"/>
</dbReference>
<dbReference type="Gene3D" id="1.10.10.60">
    <property type="entry name" value="Homeodomain-like"/>
    <property type="match status" value="2"/>
</dbReference>
<dbReference type="PROSITE" id="PS01124">
    <property type="entry name" value="HTH_ARAC_FAMILY_2"/>
    <property type="match status" value="1"/>
</dbReference>
<evidence type="ECO:0000259" key="6">
    <source>
        <dbReference type="PROSITE" id="PS50110"/>
    </source>
</evidence>
<dbReference type="Gene3D" id="3.40.50.2300">
    <property type="match status" value="1"/>
</dbReference>
<keyword evidence="2" id="KW-0238">DNA-binding</keyword>
<dbReference type="InterPro" id="IPR041522">
    <property type="entry name" value="CdaR_GGDEF"/>
</dbReference>
<dbReference type="InterPro" id="IPR001789">
    <property type="entry name" value="Sig_transdc_resp-reg_receiver"/>
</dbReference>
<dbReference type="PROSITE" id="PS00041">
    <property type="entry name" value="HTH_ARAC_FAMILY_1"/>
    <property type="match status" value="1"/>
</dbReference>
<evidence type="ECO:0000256" key="3">
    <source>
        <dbReference type="ARBA" id="ARBA00023163"/>
    </source>
</evidence>
<keyword evidence="3" id="KW-0804">Transcription</keyword>
<accession>A0A0B5KNJ9</accession>
<dbReference type="InterPro" id="IPR011006">
    <property type="entry name" value="CheY-like_superfamily"/>
</dbReference>
<dbReference type="GO" id="GO:0003700">
    <property type="term" value="F:DNA-binding transcription factor activity"/>
    <property type="evidence" value="ECO:0007669"/>
    <property type="project" value="InterPro"/>
</dbReference>
<organism evidence="7">
    <name type="scientific">Geobacillus sp. enrichment culture clone fosmid MGS-MG1</name>
    <dbReference type="NCBI Taxonomy" id="1549354"/>
    <lineage>
        <taxon>Bacteria</taxon>
        <taxon>Bacillati</taxon>
        <taxon>Bacillota</taxon>
        <taxon>Bacilli</taxon>
        <taxon>Bacillales</taxon>
        <taxon>Anoxybacillaceae</taxon>
        <taxon>Geobacillus</taxon>
        <taxon>environmental samples</taxon>
    </lineage>
</organism>
<dbReference type="PANTHER" id="PTHR43280:SF2">
    <property type="entry name" value="HTH-TYPE TRANSCRIPTIONAL REGULATOR EXSA"/>
    <property type="match status" value="1"/>
</dbReference>
<dbReference type="Pfam" id="PF12833">
    <property type="entry name" value="HTH_18"/>
    <property type="match status" value="1"/>
</dbReference>
<dbReference type="PRINTS" id="PR00032">
    <property type="entry name" value="HTHARAC"/>
</dbReference>